<name>A0A9D4JBQ2_DREPO</name>
<evidence type="ECO:0000313" key="2">
    <source>
        <dbReference type="Proteomes" id="UP000828390"/>
    </source>
</evidence>
<reference evidence="1" key="2">
    <citation type="submission" date="2020-11" db="EMBL/GenBank/DDBJ databases">
        <authorList>
            <person name="McCartney M.A."/>
            <person name="Auch B."/>
            <person name="Kono T."/>
            <person name="Mallez S."/>
            <person name="Becker A."/>
            <person name="Gohl D.M."/>
            <person name="Silverstein K.A.T."/>
            <person name="Koren S."/>
            <person name="Bechman K.B."/>
            <person name="Herman A."/>
            <person name="Abrahante J.E."/>
            <person name="Garbe J."/>
        </authorList>
    </citation>
    <scope>NUCLEOTIDE SEQUENCE</scope>
    <source>
        <strain evidence="1">Duluth1</strain>
        <tissue evidence="1">Whole animal</tissue>
    </source>
</reference>
<gene>
    <name evidence="1" type="ORF">DPMN_156286</name>
</gene>
<sequence length="51" mass="6072">MERTVKAPDEKWRATNRTQLFRLKTDQINQMKLWSCVHDFNSVVVNKGTCF</sequence>
<comment type="caution">
    <text evidence="1">The sequence shown here is derived from an EMBL/GenBank/DDBJ whole genome shotgun (WGS) entry which is preliminary data.</text>
</comment>
<dbReference type="EMBL" id="JAIWYP010000007">
    <property type="protein sequence ID" value="KAH3802608.1"/>
    <property type="molecule type" value="Genomic_DNA"/>
</dbReference>
<evidence type="ECO:0000313" key="1">
    <source>
        <dbReference type="EMBL" id="KAH3802608.1"/>
    </source>
</evidence>
<dbReference type="AlphaFoldDB" id="A0A9D4JBQ2"/>
<keyword evidence="2" id="KW-1185">Reference proteome</keyword>
<reference evidence="1" key="1">
    <citation type="journal article" date="2019" name="bioRxiv">
        <title>The Genome of the Zebra Mussel, Dreissena polymorpha: A Resource for Invasive Species Research.</title>
        <authorList>
            <person name="McCartney M.A."/>
            <person name="Auch B."/>
            <person name="Kono T."/>
            <person name="Mallez S."/>
            <person name="Zhang Y."/>
            <person name="Obille A."/>
            <person name="Becker A."/>
            <person name="Abrahante J.E."/>
            <person name="Garbe J."/>
            <person name="Badalamenti J.P."/>
            <person name="Herman A."/>
            <person name="Mangelson H."/>
            <person name="Liachko I."/>
            <person name="Sullivan S."/>
            <person name="Sone E.D."/>
            <person name="Koren S."/>
            <person name="Silverstein K.A.T."/>
            <person name="Beckman K.B."/>
            <person name="Gohl D.M."/>
        </authorList>
    </citation>
    <scope>NUCLEOTIDE SEQUENCE</scope>
    <source>
        <strain evidence="1">Duluth1</strain>
        <tissue evidence="1">Whole animal</tissue>
    </source>
</reference>
<dbReference type="Proteomes" id="UP000828390">
    <property type="component" value="Unassembled WGS sequence"/>
</dbReference>
<protein>
    <submittedName>
        <fullName evidence="1">Uncharacterized protein</fullName>
    </submittedName>
</protein>
<accession>A0A9D4JBQ2</accession>
<organism evidence="1 2">
    <name type="scientific">Dreissena polymorpha</name>
    <name type="common">Zebra mussel</name>
    <name type="synonym">Mytilus polymorpha</name>
    <dbReference type="NCBI Taxonomy" id="45954"/>
    <lineage>
        <taxon>Eukaryota</taxon>
        <taxon>Metazoa</taxon>
        <taxon>Spiralia</taxon>
        <taxon>Lophotrochozoa</taxon>
        <taxon>Mollusca</taxon>
        <taxon>Bivalvia</taxon>
        <taxon>Autobranchia</taxon>
        <taxon>Heteroconchia</taxon>
        <taxon>Euheterodonta</taxon>
        <taxon>Imparidentia</taxon>
        <taxon>Neoheterodontei</taxon>
        <taxon>Myida</taxon>
        <taxon>Dreissenoidea</taxon>
        <taxon>Dreissenidae</taxon>
        <taxon>Dreissena</taxon>
    </lineage>
</organism>
<proteinExistence type="predicted"/>